<comment type="subcellular location">
    <subcellularLocation>
        <location evidence="1">Secreted</location>
    </subcellularLocation>
</comment>
<keyword evidence="8" id="KW-1185">Reference proteome</keyword>
<feature type="signal peptide" evidence="5">
    <location>
        <begin position="1"/>
        <end position="23"/>
    </location>
</feature>
<protein>
    <recommendedName>
        <fullName evidence="6">CFEM domain-containing protein</fullName>
    </recommendedName>
</protein>
<feature type="domain" description="CFEM" evidence="6">
    <location>
        <begin position="21"/>
        <end position="132"/>
    </location>
</feature>
<dbReference type="AlphaFoldDB" id="A0AAV9ZGG4"/>
<keyword evidence="4" id="KW-1015">Disulfide bond</keyword>
<proteinExistence type="predicted"/>
<sequence>MLFCSRVAWNTLVLSFILRIVAAQSSSSPTPTDSDGVVLPSSSAGLDPCMETCFEEAAGANGCPIDDVNCVCASAQLQADLIQCLDTECSPFAAPQAQGLLLQLCNKVRIAATGSIIPGHLSLSTDLPTPTTGSGLPALPKKNGSHSSSLTLRAYLSIAAILTVGVLGPVARSLI</sequence>
<keyword evidence="2" id="KW-0964">Secreted</keyword>
<dbReference type="GO" id="GO:0005576">
    <property type="term" value="C:extracellular region"/>
    <property type="evidence" value="ECO:0007669"/>
    <property type="project" value="UniProtKB-SubCell"/>
</dbReference>
<evidence type="ECO:0000256" key="2">
    <source>
        <dbReference type="ARBA" id="ARBA00022525"/>
    </source>
</evidence>
<dbReference type="InterPro" id="IPR008427">
    <property type="entry name" value="Extracellular_membr_CFEM_dom"/>
</dbReference>
<dbReference type="EMBL" id="JAWWNJ010000151">
    <property type="protein sequence ID" value="KAK6981306.1"/>
    <property type="molecule type" value="Genomic_DNA"/>
</dbReference>
<evidence type="ECO:0000259" key="6">
    <source>
        <dbReference type="PROSITE" id="PS52012"/>
    </source>
</evidence>
<organism evidence="7 8">
    <name type="scientific">Favolaschia claudopus</name>
    <dbReference type="NCBI Taxonomy" id="2862362"/>
    <lineage>
        <taxon>Eukaryota</taxon>
        <taxon>Fungi</taxon>
        <taxon>Dikarya</taxon>
        <taxon>Basidiomycota</taxon>
        <taxon>Agaricomycotina</taxon>
        <taxon>Agaricomycetes</taxon>
        <taxon>Agaricomycetidae</taxon>
        <taxon>Agaricales</taxon>
        <taxon>Marasmiineae</taxon>
        <taxon>Mycenaceae</taxon>
        <taxon>Favolaschia</taxon>
    </lineage>
</organism>
<feature type="chain" id="PRO_5043810418" description="CFEM domain-containing protein" evidence="5">
    <location>
        <begin position="24"/>
        <end position="175"/>
    </location>
</feature>
<keyword evidence="3 5" id="KW-0732">Signal</keyword>
<evidence type="ECO:0000256" key="1">
    <source>
        <dbReference type="ARBA" id="ARBA00004613"/>
    </source>
</evidence>
<comment type="caution">
    <text evidence="7">The sequence shown here is derived from an EMBL/GenBank/DDBJ whole genome shotgun (WGS) entry which is preliminary data.</text>
</comment>
<evidence type="ECO:0000256" key="4">
    <source>
        <dbReference type="ARBA" id="ARBA00023157"/>
    </source>
</evidence>
<reference evidence="7 8" key="1">
    <citation type="journal article" date="2024" name="J Genomics">
        <title>Draft genome sequencing and assembly of Favolaschia claudopus CIRM-BRFM 2984 isolated from oak limbs.</title>
        <authorList>
            <person name="Navarro D."/>
            <person name="Drula E."/>
            <person name="Chaduli D."/>
            <person name="Cazenave R."/>
            <person name="Ahrendt S."/>
            <person name="Wang J."/>
            <person name="Lipzen A."/>
            <person name="Daum C."/>
            <person name="Barry K."/>
            <person name="Grigoriev I.V."/>
            <person name="Favel A."/>
            <person name="Rosso M.N."/>
            <person name="Martin F."/>
        </authorList>
    </citation>
    <scope>NUCLEOTIDE SEQUENCE [LARGE SCALE GENOMIC DNA]</scope>
    <source>
        <strain evidence="7 8">CIRM-BRFM 2984</strain>
    </source>
</reference>
<evidence type="ECO:0000256" key="5">
    <source>
        <dbReference type="SAM" id="SignalP"/>
    </source>
</evidence>
<evidence type="ECO:0000313" key="7">
    <source>
        <dbReference type="EMBL" id="KAK6981306.1"/>
    </source>
</evidence>
<gene>
    <name evidence="7" type="ORF">R3P38DRAFT_3114518</name>
</gene>
<dbReference type="Pfam" id="PF05730">
    <property type="entry name" value="CFEM"/>
    <property type="match status" value="1"/>
</dbReference>
<evidence type="ECO:0000256" key="3">
    <source>
        <dbReference type="ARBA" id="ARBA00022729"/>
    </source>
</evidence>
<evidence type="ECO:0000313" key="8">
    <source>
        <dbReference type="Proteomes" id="UP001362999"/>
    </source>
</evidence>
<accession>A0AAV9ZGG4</accession>
<dbReference type="Proteomes" id="UP001362999">
    <property type="component" value="Unassembled WGS sequence"/>
</dbReference>
<name>A0AAV9ZGG4_9AGAR</name>
<dbReference type="PROSITE" id="PS52012">
    <property type="entry name" value="CFEM"/>
    <property type="match status" value="1"/>
</dbReference>